<dbReference type="Proteomes" id="UP000612282">
    <property type="component" value="Unassembled WGS sequence"/>
</dbReference>
<evidence type="ECO:0000313" key="1">
    <source>
        <dbReference type="EMBL" id="GID62105.1"/>
    </source>
</evidence>
<keyword evidence="2" id="KW-1185">Reference proteome</keyword>
<comment type="caution">
    <text evidence="1">The sequence shown here is derived from an EMBL/GenBank/DDBJ whole genome shotgun (WGS) entry which is preliminary data.</text>
</comment>
<protein>
    <submittedName>
        <fullName evidence="1">Uncharacterized protein</fullName>
    </submittedName>
</protein>
<organism evidence="1 2">
    <name type="scientific">Actinoplanes couchii</name>
    <dbReference type="NCBI Taxonomy" id="403638"/>
    <lineage>
        <taxon>Bacteria</taxon>
        <taxon>Bacillati</taxon>
        <taxon>Actinomycetota</taxon>
        <taxon>Actinomycetes</taxon>
        <taxon>Micromonosporales</taxon>
        <taxon>Micromonosporaceae</taxon>
        <taxon>Actinoplanes</taxon>
    </lineage>
</organism>
<reference evidence="1 2" key="1">
    <citation type="submission" date="2021-01" db="EMBL/GenBank/DDBJ databases">
        <title>Whole genome shotgun sequence of Actinoplanes couchii NBRC 106145.</title>
        <authorList>
            <person name="Komaki H."/>
            <person name="Tamura T."/>
        </authorList>
    </citation>
    <scope>NUCLEOTIDE SEQUENCE [LARGE SCALE GENOMIC DNA]</scope>
    <source>
        <strain evidence="1 2">NBRC 106145</strain>
    </source>
</reference>
<gene>
    <name evidence="1" type="ORF">Aco03nite_105090</name>
</gene>
<proteinExistence type="predicted"/>
<dbReference type="RefSeq" id="WP_203810750.1">
    <property type="nucleotide sequence ID" value="NZ_BAAAQE010000080.1"/>
</dbReference>
<accession>A0ABQ3XUF2</accession>
<sequence length="79" mass="8834">MPDDLKRWRNALATDDAVQALRAAVQDELAAGDSREQITEQLSRLVMVLRQEQRPDEEEDPILDVLDMLAGWCSPGSAL</sequence>
<dbReference type="EMBL" id="BOMG01000175">
    <property type="protein sequence ID" value="GID62105.1"/>
    <property type="molecule type" value="Genomic_DNA"/>
</dbReference>
<evidence type="ECO:0000313" key="2">
    <source>
        <dbReference type="Proteomes" id="UP000612282"/>
    </source>
</evidence>
<name>A0ABQ3XUF2_9ACTN</name>